<protein>
    <submittedName>
        <fullName evidence="3">Uncharacterized protein</fullName>
    </submittedName>
</protein>
<reference evidence="3 4" key="1">
    <citation type="journal article" date="2019" name="Sci. Rep.">
        <title>Comparative genomics of chytrid fungi reveal insights into the obligate biotrophic and pathogenic lifestyle of Synchytrium endobioticum.</title>
        <authorList>
            <person name="van de Vossenberg B.T.L.H."/>
            <person name="Warris S."/>
            <person name="Nguyen H.D.T."/>
            <person name="van Gent-Pelzer M.P.E."/>
            <person name="Joly D.L."/>
            <person name="van de Geest H.C."/>
            <person name="Bonants P.J.M."/>
            <person name="Smith D.S."/>
            <person name="Levesque C.A."/>
            <person name="van der Lee T.A.J."/>
        </authorList>
    </citation>
    <scope>NUCLEOTIDE SEQUENCE [LARGE SCALE GENOMIC DNA]</scope>
    <source>
        <strain evidence="3 4">LEV6574</strain>
    </source>
</reference>
<accession>A0A507CFS2</accession>
<feature type="compositionally biased region" description="Basic and acidic residues" evidence="1">
    <location>
        <begin position="282"/>
        <end position="305"/>
    </location>
</feature>
<proteinExistence type="predicted"/>
<dbReference type="Proteomes" id="UP000320475">
    <property type="component" value="Unassembled WGS sequence"/>
</dbReference>
<feature type="region of interest" description="Disordered" evidence="1">
    <location>
        <begin position="281"/>
        <end position="326"/>
    </location>
</feature>
<feature type="signal peptide" evidence="2">
    <location>
        <begin position="1"/>
        <end position="37"/>
    </location>
</feature>
<evidence type="ECO:0000313" key="4">
    <source>
        <dbReference type="Proteomes" id="UP000320475"/>
    </source>
</evidence>
<dbReference type="VEuPathDB" id="FungiDB:SeMB42_g04088"/>
<dbReference type="AlphaFoldDB" id="A0A507CFS2"/>
<dbReference type="EMBL" id="QEAM01000432">
    <property type="protein sequence ID" value="TPX39937.1"/>
    <property type="molecule type" value="Genomic_DNA"/>
</dbReference>
<sequence>MSKHFRIRPRCRSIKMGRNTMIGAFAALLIFFTLTQAAPPPTTDGPIEICLRSIDDAQRVLEEKMSLVEERMTDISRSGIGYRSATYLDLLGANASTRFDTLRRPNLRWMECSYKHLLKLASTDNRWRSVCLAHEHYIIALAQYDMKRLIEYLKYYTSRNDVSANNAGEIRLKQYEKFILHHQNMISCFLYGPGGLLHPMATSTNYVDRPTLDLLSQHRADDSDAPPSGTSDRINRPVFDFLGQAAEQELGISLGTHYSEGYEAPTLLPGDISLSLSINPHRAAESSTHSHDNRNRGKMPMHDDSSAPSCYPYYPYHSPDGEHHRR</sequence>
<comment type="caution">
    <text evidence="3">The sequence shown here is derived from an EMBL/GenBank/DDBJ whole genome shotgun (WGS) entry which is preliminary data.</text>
</comment>
<evidence type="ECO:0000256" key="2">
    <source>
        <dbReference type="SAM" id="SignalP"/>
    </source>
</evidence>
<feature type="chain" id="PRO_5021320394" evidence="2">
    <location>
        <begin position="38"/>
        <end position="326"/>
    </location>
</feature>
<organism evidence="3 4">
    <name type="scientific">Synchytrium endobioticum</name>
    <dbReference type="NCBI Taxonomy" id="286115"/>
    <lineage>
        <taxon>Eukaryota</taxon>
        <taxon>Fungi</taxon>
        <taxon>Fungi incertae sedis</taxon>
        <taxon>Chytridiomycota</taxon>
        <taxon>Chytridiomycota incertae sedis</taxon>
        <taxon>Chytridiomycetes</taxon>
        <taxon>Synchytriales</taxon>
        <taxon>Synchytriaceae</taxon>
        <taxon>Synchytrium</taxon>
    </lineage>
</organism>
<evidence type="ECO:0000256" key="1">
    <source>
        <dbReference type="SAM" id="MobiDB-lite"/>
    </source>
</evidence>
<name>A0A507CFS2_9FUNG</name>
<feature type="compositionally biased region" description="Low complexity" evidence="1">
    <location>
        <begin position="306"/>
        <end position="318"/>
    </location>
</feature>
<keyword evidence="2" id="KW-0732">Signal</keyword>
<evidence type="ECO:0000313" key="3">
    <source>
        <dbReference type="EMBL" id="TPX39937.1"/>
    </source>
</evidence>
<gene>
    <name evidence="3" type="ORF">SeLEV6574_g06912</name>
</gene>